<dbReference type="FunFam" id="1.10.510.10:FF:000571">
    <property type="entry name" value="Maternal embryonic leucine zipper kinase"/>
    <property type="match status" value="1"/>
</dbReference>
<gene>
    <name evidence="10" type="ORF">FGO68_gene1961</name>
</gene>
<dbReference type="Proteomes" id="UP000785679">
    <property type="component" value="Unassembled WGS sequence"/>
</dbReference>
<keyword evidence="5" id="KW-0418">Kinase</keyword>
<evidence type="ECO:0000256" key="5">
    <source>
        <dbReference type="ARBA" id="ARBA00022777"/>
    </source>
</evidence>
<keyword evidence="6 7" id="KW-0067">ATP-binding</keyword>
<reference evidence="10" key="1">
    <citation type="submission" date="2019-06" db="EMBL/GenBank/DDBJ databases">
        <authorList>
            <person name="Zheng W."/>
        </authorList>
    </citation>
    <scope>NUCLEOTIDE SEQUENCE</scope>
    <source>
        <strain evidence="10">QDHG01</strain>
    </source>
</reference>
<dbReference type="Gene3D" id="3.30.200.20">
    <property type="entry name" value="Phosphorylase Kinase, domain 1"/>
    <property type="match status" value="1"/>
</dbReference>
<feature type="binding site" evidence="7">
    <location>
        <position position="79"/>
    </location>
    <ligand>
        <name>ATP</name>
        <dbReference type="ChEBI" id="CHEBI:30616"/>
    </ligand>
</feature>
<protein>
    <recommendedName>
        <fullName evidence="9">Protein kinase domain-containing protein</fullName>
    </recommendedName>
</protein>
<evidence type="ECO:0000256" key="1">
    <source>
        <dbReference type="ARBA" id="ARBA00011245"/>
    </source>
</evidence>
<comment type="caution">
    <text evidence="10">The sequence shown here is derived from an EMBL/GenBank/DDBJ whole genome shotgun (WGS) entry which is preliminary data.</text>
</comment>
<dbReference type="InterPro" id="IPR008271">
    <property type="entry name" value="Ser/Thr_kinase_AS"/>
</dbReference>
<dbReference type="Gene3D" id="1.10.510.10">
    <property type="entry name" value="Transferase(Phosphotransferase) domain 1"/>
    <property type="match status" value="1"/>
</dbReference>
<evidence type="ECO:0000313" key="10">
    <source>
        <dbReference type="EMBL" id="TNV86616.1"/>
    </source>
</evidence>
<dbReference type="EMBL" id="RRYP01000949">
    <property type="protein sequence ID" value="TNV86616.1"/>
    <property type="molecule type" value="Genomic_DNA"/>
</dbReference>
<dbReference type="PANTHER" id="PTHR24347">
    <property type="entry name" value="SERINE/THREONINE-PROTEIN KINASE"/>
    <property type="match status" value="1"/>
</dbReference>
<dbReference type="PROSITE" id="PS50011">
    <property type="entry name" value="PROTEIN_KINASE_DOM"/>
    <property type="match status" value="1"/>
</dbReference>
<dbReference type="SUPFAM" id="SSF56112">
    <property type="entry name" value="Protein kinase-like (PK-like)"/>
    <property type="match status" value="1"/>
</dbReference>
<name>A0A8J8T9Q2_HALGN</name>
<evidence type="ECO:0000256" key="8">
    <source>
        <dbReference type="RuleBase" id="RU000304"/>
    </source>
</evidence>
<comment type="similarity">
    <text evidence="8">Belongs to the protein kinase superfamily.</text>
</comment>
<feature type="domain" description="Protein kinase" evidence="9">
    <location>
        <begin position="46"/>
        <end position="304"/>
    </location>
</feature>
<evidence type="ECO:0000256" key="3">
    <source>
        <dbReference type="ARBA" id="ARBA00022679"/>
    </source>
</evidence>
<dbReference type="InterPro" id="IPR017441">
    <property type="entry name" value="Protein_kinase_ATP_BS"/>
</dbReference>
<dbReference type="PROSITE" id="PS00108">
    <property type="entry name" value="PROTEIN_KINASE_ST"/>
    <property type="match status" value="1"/>
</dbReference>
<proteinExistence type="inferred from homology"/>
<evidence type="ECO:0000313" key="11">
    <source>
        <dbReference type="Proteomes" id="UP000785679"/>
    </source>
</evidence>
<dbReference type="GO" id="GO:0004674">
    <property type="term" value="F:protein serine/threonine kinase activity"/>
    <property type="evidence" value="ECO:0007669"/>
    <property type="project" value="UniProtKB-KW"/>
</dbReference>
<dbReference type="SMART" id="SM00220">
    <property type="entry name" value="S_TKc"/>
    <property type="match status" value="1"/>
</dbReference>
<dbReference type="FunFam" id="3.30.200.20:FF:000003">
    <property type="entry name" value="Non-specific serine/threonine protein kinase"/>
    <property type="match status" value="1"/>
</dbReference>
<organism evidence="10 11">
    <name type="scientific">Halteria grandinella</name>
    <dbReference type="NCBI Taxonomy" id="5974"/>
    <lineage>
        <taxon>Eukaryota</taxon>
        <taxon>Sar</taxon>
        <taxon>Alveolata</taxon>
        <taxon>Ciliophora</taxon>
        <taxon>Intramacronucleata</taxon>
        <taxon>Spirotrichea</taxon>
        <taxon>Stichotrichia</taxon>
        <taxon>Sporadotrichida</taxon>
        <taxon>Halteriidae</taxon>
        <taxon>Halteria</taxon>
    </lineage>
</organism>
<dbReference type="InterPro" id="IPR000719">
    <property type="entry name" value="Prot_kinase_dom"/>
</dbReference>
<keyword evidence="3" id="KW-0808">Transferase</keyword>
<dbReference type="GO" id="GO:0005524">
    <property type="term" value="F:ATP binding"/>
    <property type="evidence" value="ECO:0007669"/>
    <property type="project" value="UniProtKB-UniRule"/>
</dbReference>
<evidence type="ECO:0000256" key="7">
    <source>
        <dbReference type="PROSITE-ProRule" id="PRU10141"/>
    </source>
</evidence>
<sequence length="311" mass="35998">MELWPLKIFIPPAKSRVLYFSTQIQQHQWIKQIQESVGFTEVTSYYTMGSNLGKGQFGQVKLSQHLPTGMKTAIKIVRKRDMKPIEVYQQRKEIDVLKMCQHPNIVGLVDLFENIDHYYIVLEYMDGKDLFDYLKFRSFQISEDRAREIILQIAQAVQYLHSYGIVHRDIKLENVMMSDNTDRGMPKLADFGLAKFLGPTERSTEPFGTLGYVAPEVLRKEPYSFSCDLWSLGCITYALLSGSLPFDHQSQSETIKMTIHSPLIFDLPCWKEVSPVAKDFISQLLIKDPTQRMTIEKALQHPWIKNVIVKK</sequence>
<dbReference type="OrthoDB" id="10252354at2759"/>
<comment type="subunit">
    <text evidence="1">Monomer.</text>
</comment>
<dbReference type="PROSITE" id="PS00107">
    <property type="entry name" value="PROTEIN_KINASE_ATP"/>
    <property type="match status" value="1"/>
</dbReference>
<keyword evidence="11" id="KW-1185">Reference proteome</keyword>
<evidence type="ECO:0000256" key="6">
    <source>
        <dbReference type="ARBA" id="ARBA00022840"/>
    </source>
</evidence>
<keyword evidence="2 8" id="KW-0723">Serine/threonine-protein kinase</keyword>
<dbReference type="InterPro" id="IPR011009">
    <property type="entry name" value="Kinase-like_dom_sf"/>
</dbReference>
<dbReference type="Pfam" id="PF00069">
    <property type="entry name" value="Pkinase"/>
    <property type="match status" value="1"/>
</dbReference>
<dbReference type="CDD" id="cd05117">
    <property type="entry name" value="STKc_CAMK"/>
    <property type="match status" value="1"/>
</dbReference>
<evidence type="ECO:0000256" key="2">
    <source>
        <dbReference type="ARBA" id="ARBA00022527"/>
    </source>
</evidence>
<evidence type="ECO:0000256" key="4">
    <source>
        <dbReference type="ARBA" id="ARBA00022741"/>
    </source>
</evidence>
<dbReference type="AlphaFoldDB" id="A0A8J8T9Q2"/>
<keyword evidence="4 7" id="KW-0547">Nucleotide-binding</keyword>
<accession>A0A8J8T9Q2</accession>
<evidence type="ECO:0000259" key="9">
    <source>
        <dbReference type="PROSITE" id="PS50011"/>
    </source>
</evidence>